<proteinExistence type="predicted"/>
<dbReference type="InterPro" id="IPR039447">
    <property type="entry name" value="UreH-like_TM_dom"/>
</dbReference>
<dbReference type="Proteomes" id="UP001596379">
    <property type="component" value="Unassembled WGS sequence"/>
</dbReference>
<feature type="transmembrane region" description="Helical" evidence="1">
    <location>
        <begin position="99"/>
        <end position="116"/>
    </location>
</feature>
<keyword evidence="4" id="KW-1185">Reference proteome</keyword>
<evidence type="ECO:0000313" key="3">
    <source>
        <dbReference type="EMBL" id="MFC7299469.1"/>
    </source>
</evidence>
<feature type="transmembrane region" description="Helical" evidence="1">
    <location>
        <begin position="70"/>
        <end position="93"/>
    </location>
</feature>
<keyword evidence="1" id="KW-0812">Transmembrane</keyword>
<keyword evidence="1" id="KW-0472">Membrane</keyword>
<evidence type="ECO:0000259" key="2">
    <source>
        <dbReference type="Pfam" id="PF13386"/>
    </source>
</evidence>
<protein>
    <submittedName>
        <fullName evidence="3">Sulfite exporter TauE/SafE family protein</fullName>
    </submittedName>
</protein>
<organism evidence="3 4">
    <name type="scientific">Herminiimonas aquatilis</name>
    <dbReference type="NCBI Taxonomy" id="345342"/>
    <lineage>
        <taxon>Bacteria</taxon>
        <taxon>Pseudomonadati</taxon>
        <taxon>Pseudomonadota</taxon>
        <taxon>Betaproteobacteria</taxon>
        <taxon>Burkholderiales</taxon>
        <taxon>Oxalobacteraceae</taxon>
        <taxon>Herminiimonas</taxon>
    </lineage>
</organism>
<feature type="transmembrane region" description="Helical" evidence="1">
    <location>
        <begin position="152"/>
        <end position="176"/>
    </location>
</feature>
<evidence type="ECO:0000256" key="1">
    <source>
        <dbReference type="SAM" id="Phobius"/>
    </source>
</evidence>
<comment type="caution">
    <text evidence="3">The sequence shown here is derived from an EMBL/GenBank/DDBJ whole genome shotgun (WGS) entry which is preliminary data.</text>
</comment>
<reference evidence="4" key="1">
    <citation type="journal article" date="2019" name="Int. J. Syst. Evol. Microbiol.">
        <title>The Global Catalogue of Microorganisms (GCM) 10K type strain sequencing project: providing services to taxonomists for standard genome sequencing and annotation.</title>
        <authorList>
            <consortium name="The Broad Institute Genomics Platform"/>
            <consortium name="The Broad Institute Genome Sequencing Center for Infectious Disease"/>
            <person name="Wu L."/>
            <person name="Ma J."/>
        </authorList>
    </citation>
    <scope>NUCLEOTIDE SEQUENCE [LARGE SCALE GENOMIC DNA]</scope>
    <source>
        <strain evidence="4">CCUG 36956</strain>
    </source>
</reference>
<accession>A0ABW2J8F2</accession>
<dbReference type="Pfam" id="PF13386">
    <property type="entry name" value="DsbD_2"/>
    <property type="match status" value="1"/>
</dbReference>
<feature type="domain" description="Urease accessory protein UreH-like transmembrane" evidence="2">
    <location>
        <begin position="9"/>
        <end position="230"/>
    </location>
</feature>
<evidence type="ECO:0000313" key="4">
    <source>
        <dbReference type="Proteomes" id="UP001596379"/>
    </source>
</evidence>
<dbReference type="PANTHER" id="PTHR42208">
    <property type="entry name" value="HEAVY METAL TRANSPORTER-RELATED"/>
    <property type="match status" value="1"/>
</dbReference>
<dbReference type="RefSeq" id="WP_382235512.1">
    <property type="nucleotide sequence ID" value="NZ_JBHTCC010000003.1"/>
</dbReference>
<gene>
    <name evidence="3" type="ORF">ACFQO0_13575</name>
</gene>
<name>A0ABW2J8F2_9BURK</name>
<dbReference type="PANTHER" id="PTHR42208:SF1">
    <property type="entry name" value="HEAVY METAL TRANSPORTER"/>
    <property type="match status" value="1"/>
</dbReference>
<feature type="transmembrane region" description="Helical" evidence="1">
    <location>
        <begin position="6"/>
        <end position="31"/>
    </location>
</feature>
<feature type="transmembrane region" description="Helical" evidence="1">
    <location>
        <begin position="182"/>
        <end position="204"/>
    </location>
</feature>
<feature type="transmembrane region" description="Helical" evidence="1">
    <location>
        <begin position="216"/>
        <end position="234"/>
    </location>
</feature>
<keyword evidence="1" id="KW-1133">Transmembrane helix</keyword>
<dbReference type="EMBL" id="JBHTCC010000003">
    <property type="protein sequence ID" value="MFC7299469.1"/>
    <property type="molecule type" value="Genomic_DNA"/>
</dbReference>
<sequence>MTGFSLLPFFMIGLLGGLHCVGMCGGIVSAFTAVSKPARAFPIAVVGVNMTHSIAWDNVSRVFAYNAGRISSYAIAGAIVGSVAGSIHSLAGLASLQIAGYWLANLMLVVLGLYLMDVWRGLAHLEAFGHIIWRHIQPLMKHLLPIDNAGKAFALGGLWGWLPCGMVYSVLLTAMFTGSAVSGASVMLAFGLGTLPMMLGLGLIGSRLRVWSQQRAVRMACGALVLAFGVLGLMRASGMSAGYMDVFCISPPSMAAITPATSTPATLEFAR</sequence>